<dbReference type="GO" id="GO:0016853">
    <property type="term" value="F:isomerase activity"/>
    <property type="evidence" value="ECO:0007669"/>
    <property type="project" value="InterPro"/>
</dbReference>
<dbReference type="SUPFAM" id="SSF74650">
    <property type="entry name" value="Galactose mutarotase-like"/>
    <property type="match status" value="1"/>
</dbReference>
<evidence type="ECO:0000313" key="2">
    <source>
        <dbReference type="Proteomes" id="UP000659047"/>
    </source>
</evidence>
<dbReference type="EMBL" id="JAEPBH010000006">
    <property type="protein sequence ID" value="MBK4714459.1"/>
    <property type="molecule type" value="Genomic_DNA"/>
</dbReference>
<name>A0A8K0UZQ3_9ENTR</name>
<dbReference type="Pfam" id="PF01263">
    <property type="entry name" value="Aldose_epim"/>
    <property type="match status" value="1"/>
</dbReference>
<dbReference type="GO" id="GO:0030246">
    <property type="term" value="F:carbohydrate binding"/>
    <property type="evidence" value="ECO:0007669"/>
    <property type="project" value="InterPro"/>
</dbReference>
<dbReference type="AlphaFoldDB" id="A0A8K0UZQ3"/>
<protein>
    <submittedName>
        <fullName evidence="1">Aldose 1-epimerase</fullName>
    </submittedName>
</protein>
<dbReference type="RefSeq" id="WP_238712449.1">
    <property type="nucleotide sequence ID" value="NZ_JAEPBH010000006.1"/>
</dbReference>
<dbReference type="InterPro" id="IPR014718">
    <property type="entry name" value="GH-type_carb-bd"/>
</dbReference>
<dbReference type="InterPro" id="IPR011013">
    <property type="entry name" value="Gal_mutarotase_sf_dom"/>
</dbReference>
<dbReference type="Proteomes" id="UP000659047">
    <property type="component" value="Unassembled WGS sequence"/>
</dbReference>
<organism evidence="1 2">
    <name type="scientific">Tenebrionibacter intestinalis</name>
    <dbReference type="NCBI Taxonomy" id="2799638"/>
    <lineage>
        <taxon>Bacteria</taxon>
        <taxon>Pseudomonadati</taxon>
        <taxon>Pseudomonadota</taxon>
        <taxon>Gammaproteobacteria</taxon>
        <taxon>Enterobacterales</taxon>
        <taxon>Enterobacteriaceae</taxon>
        <taxon>Tenebrionibacter/Tenebrionicola group</taxon>
        <taxon>Tenebrionibacter</taxon>
    </lineage>
</organism>
<proteinExistence type="predicted"/>
<gene>
    <name evidence="1" type="ORF">JJB97_03725</name>
</gene>
<accession>A0A8K0UZQ3</accession>
<dbReference type="InterPro" id="IPR008183">
    <property type="entry name" value="Aldose_1/G6P_1-epimerase"/>
</dbReference>
<dbReference type="Gene3D" id="2.70.98.10">
    <property type="match status" value="1"/>
</dbReference>
<reference evidence="1" key="1">
    <citation type="submission" date="2021-01" db="EMBL/GenBank/DDBJ databases">
        <title>Intestinitalea alba gen. nov., sp. nov., a novel genus of the family Enterobacteriaceae, isolated from the gut of the plastic-eating mealworm Tenebrio molitor L.</title>
        <authorList>
            <person name="Yang Y."/>
        </authorList>
    </citation>
    <scope>NUCLEOTIDE SEQUENCE</scope>
    <source>
        <strain evidence="1">BIT-L3</strain>
    </source>
</reference>
<dbReference type="GO" id="GO:0005975">
    <property type="term" value="P:carbohydrate metabolic process"/>
    <property type="evidence" value="ECO:0007669"/>
    <property type="project" value="InterPro"/>
</dbReference>
<comment type="caution">
    <text evidence="1">The sequence shown here is derived from an EMBL/GenBank/DDBJ whole genome shotgun (WGS) entry which is preliminary data.</text>
</comment>
<evidence type="ECO:0000313" key="1">
    <source>
        <dbReference type="EMBL" id="MBK4714459.1"/>
    </source>
</evidence>
<keyword evidence="2" id="KW-1185">Reference proteome</keyword>
<sequence>MDTHICNDRYNAIRQAFDTPWPGPLASGVVLENACLKVVIHPEDGCRITSLTAFGQELLRQWHPARRAFQYGSFPMIPWVGRMAGATLMFNDKRYAMPANKPPFAMHGMACFAPWRLSERSQTHAQFDFQLDTPWPWRGRVSQRFSLEADALALSLTVETDEKAFPAAAGWHPWFKKWCGPLDKGKPEESLQLSFSADWQERTGADELPDGKRIPPQPGPWDDTFGFRDSLAVTLTWPGKIQLTMTSSGNTLVLFDKQPDAACVEPLSGPPNGINTAPTLVSKGNPLTLTTRWQVAKL</sequence>